<dbReference type="eggNOG" id="ENOG503268I">
    <property type="taxonomic scope" value="Bacteria"/>
</dbReference>
<gene>
    <name evidence="5" type="ordered locus">Lcho_0075</name>
</gene>
<evidence type="ECO:0000256" key="1">
    <source>
        <dbReference type="ARBA" id="ARBA00022679"/>
    </source>
</evidence>
<dbReference type="InterPro" id="IPR049180">
    <property type="entry name" value="MdcG_C"/>
</dbReference>
<accession>B1Y603</accession>
<dbReference type="RefSeq" id="WP_012345112.1">
    <property type="nucleotide sequence ID" value="NC_010524.1"/>
</dbReference>
<dbReference type="Pfam" id="PF10620">
    <property type="entry name" value="MdcG"/>
    <property type="match status" value="1"/>
</dbReference>
<dbReference type="HOGENOM" id="CLU_075747_0_0_4"/>
<evidence type="ECO:0000313" key="6">
    <source>
        <dbReference type="Proteomes" id="UP000001693"/>
    </source>
</evidence>
<keyword evidence="2" id="KW-0548">Nucleotidyltransferase</keyword>
<dbReference type="KEGG" id="lch:Lcho_0075"/>
<dbReference type="GO" id="GO:0016779">
    <property type="term" value="F:nucleotidyltransferase activity"/>
    <property type="evidence" value="ECO:0007669"/>
    <property type="project" value="UniProtKB-KW"/>
</dbReference>
<dbReference type="AlphaFoldDB" id="B1Y603"/>
<dbReference type="InterPro" id="IPR048903">
    <property type="entry name" value="MdcG_N"/>
</dbReference>
<dbReference type="Proteomes" id="UP000001693">
    <property type="component" value="Chromosome"/>
</dbReference>
<dbReference type="NCBIfam" id="TIGR03135">
    <property type="entry name" value="malonate_mdcG"/>
    <property type="match status" value="1"/>
</dbReference>
<evidence type="ECO:0000313" key="5">
    <source>
        <dbReference type="EMBL" id="ACB32350.1"/>
    </source>
</evidence>
<reference evidence="5 6" key="1">
    <citation type="submission" date="2008-03" db="EMBL/GenBank/DDBJ databases">
        <title>Complete sequence of Leptothrix cholodnii SP-6.</title>
        <authorList>
            <consortium name="US DOE Joint Genome Institute"/>
            <person name="Copeland A."/>
            <person name="Lucas S."/>
            <person name="Lapidus A."/>
            <person name="Glavina del Rio T."/>
            <person name="Dalin E."/>
            <person name="Tice H."/>
            <person name="Bruce D."/>
            <person name="Goodwin L."/>
            <person name="Pitluck S."/>
            <person name="Chertkov O."/>
            <person name="Brettin T."/>
            <person name="Detter J.C."/>
            <person name="Han C."/>
            <person name="Kuske C.R."/>
            <person name="Schmutz J."/>
            <person name="Larimer F."/>
            <person name="Land M."/>
            <person name="Hauser L."/>
            <person name="Kyrpides N."/>
            <person name="Lykidis A."/>
            <person name="Emerson D."/>
            <person name="Richardson P."/>
        </authorList>
    </citation>
    <scope>NUCLEOTIDE SEQUENCE [LARGE SCALE GENOMIC DNA]</scope>
    <source>
        <strain evidence="6">ATCC 51168 / LMG 8142 / SP-6</strain>
    </source>
</reference>
<evidence type="ECO:0000256" key="2">
    <source>
        <dbReference type="ARBA" id="ARBA00022695"/>
    </source>
</evidence>
<dbReference type="STRING" id="395495.Lcho_0075"/>
<organism evidence="5 6">
    <name type="scientific">Leptothrix cholodnii (strain ATCC 51168 / LMG 8142 / SP-6)</name>
    <name type="common">Leptothrix discophora (strain SP-6)</name>
    <dbReference type="NCBI Taxonomy" id="395495"/>
    <lineage>
        <taxon>Bacteria</taxon>
        <taxon>Pseudomonadati</taxon>
        <taxon>Pseudomonadota</taxon>
        <taxon>Betaproteobacteria</taxon>
        <taxon>Burkholderiales</taxon>
        <taxon>Sphaerotilaceae</taxon>
        <taxon>Leptothrix</taxon>
    </lineage>
</organism>
<dbReference type="InterPro" id="IPR017557">
    <property type="entry name" value="Holo-ACP_synthase"/>
</dbReference>
<protein>
    <submittedName>
        <fullName evidence="5">Holo-ACP synthase, malonate decarboxylase-specific</fullName>
    </submittedName>
</protein>
<keyword evidence="1" id="KW-0808">Transferase</keyword>
<evidence type="ECO:0000259" key="3">
    <source>
        <dbReference type="Pfam" id="PF10620"/>
    </source>
</evidence>
<dbReference type="EMBL" id="CP001013">
    <property type="protein sequence ID" value="ACB32350.1"/>
    <property type="molecule type" value="Genomic_DNA"/>
</dbReference>
<evidence type="ECO:0000259" key="4">
    <source>
        <dbReference type="Pfam" id="PF20866"/>
    </source>
</evidence>
<dbReference type="Pfam" id="PF20866">
    <property type="entry name" value="MdcG_N"/>
    <property type="match status" value="1"/>
</dbReference>
<feature type="domain" description="Phosphoribosyl-dephospho-CoA transferase MdcG C-terminal" evidence="3">
    <location>
        <begin position="116"/>
        <end position="239"/>
    </location>
</feature>
<sequence>MAFIPAVITHARNADMSRPPLALRRHQLVRLSPAGWQTVLAQTHAESARPCLAHWAAHDLPLVVTRQPESAADAEAIHLGLPAPTCWQRQRLSLAVARSAVRAVGEFPAAIDITGQLPDAAQAPWRRLCDQLGALGLHAQVYGSHGWQQLTGLAYLRAQSDLDLFVPVPDAHAADAAAALLADATAALLAEAGIDAPRLDGELGFVDGSAVAWREWRDWRAGRVAQILVKRLQGVALASGTDWLPRTGAERVR</sequence>
<feature type="domain" description="Phosphoribosyl-dephospho-CoA transferase MdcG N-terminal" evidence="4">
    <location>
        <begin position="24"/>
        <end position="106"/>
    </location>
</feature>
<keyword evidence="6" id="KW-1185">Reference proteome</keyword>
<proteinExistence type="predicted"/>
<name>B1Y603_LEPCP</name>